<feature type="domain" description="L-lysine epsilon oxidase C-terminal" evidence="3">
    <location>
        <begin position="488"/>
        <end position="628"/>
    </location>
</feature>
<dbReference type="RefSeq" id="WP_052556010.1">
    <property type="nucleotide sequence ID" value="NZ_JMCC02000102.1"/>
</dbReference>
<feature type="domain" description="L-Lysine epsilon oxidase N-terminal" evidence="2">
    <location>
        <begin position="9"/>
        <end position="349"/>
    </location>
</feature>
<proteinExistence type="predicted"/>
<evidence type="ECO:0000259" key="2">
    <source>
        <dbReference type="Pfam" id="PF17990"/>
    </source>
</evidence>
<dbReference type="InterPro" id="IPR041173">
    <property type="entry name" value="LodA_C"/>
</dbReference>
<comment type="caution">
    <text evidence="4">The sequence shown here is derived from an EMBL/GenBank/DDBJ whole genome shotgun (WGS) entry which is preliminary data.</text>
</comment>
<accession>A0A0C2CQ17</accession>
<dbReference type="InterPro" id="IPR041168">
    <property type="entry name" value="LodA_N"/>
</dbReference>
<dbReference type="AlphaFoldDB" id="A0A0C2CQ17"/>
<name>A0A0C2CQ17_9BACT</name>
<gene>
    <name evidence="4" type="ORF">DB30_00366</name>
</gene>
<organism evidence="4 5">
    <name type="scientific">Enhygromyxa salina</name>
    <dbReference type="NCBI Taxonomy" id="215803"/>
    <lineage>
        <taxon>Bacteria</taxon>
        <taxon>Pseudomonadati</taxon>
        <taxon>Myxococcota</taxon>
        <taxon>Polyangia</taxon>
        <taxon>Nannocystales</taxon>
        <taxon>Nannocystaceae</taxon>
        <taxon>Enhygromyxa</taxon>
    </lineage>
</organism>
<dbReference type="EMBL" id="JMCC02000102">
    <property type="protein sequence ID" value="KIG13271.1"/>
    <property type="molecule type" value="Genomic_DNA"/>
</dbReference>
<dbReference type="Pfam" id="PF18417">
    <property type="entry name" value="LodA_C"/>
    <property type="match status" value="1"/>
</dbReference>
<dbReference type="Proteomes" id="UP000031599">
    <property type="component" value="Unassembled WGS sequence"/>
</dbReference>
<dbReference type="Pfam" id="PF17990">
    <property type="entry name" value="LodA_N"/>
    <property type="match status" value="1"/>
</dbReference>
<sequence>MSKTSFRIHPSIGFARVGTAETFYLAPESLAGLPLSHSGVPPSGAHEQLTGGLPIRAGTEDTPITASDLRGPDGGLARQAARFRVYAYSGEDDGGSERYPMSKGPHKQVCEIVVGSEIEIAGHRKTVTEILWTVHVANKKTAWYESADDDGILAWGETKDPKVPCDKNGTALLRNRFLCDDPHDPRRLRTLIIDPGPRVIAGTSKAAIGLDDSSDPSCVEVGVEAGVGGGLRASVKNLCDYPKSFPKQSVAQIPKIFAEGEDYDGKLYPPGVQAIRSLGELRTDAHGRLLVVAAWGRANSFNKRPAQYGMTHSVNNDWWFDDTGDGPVNAVLKFHDGSAHVVEGAAWVVSTDPAYAPQIPNVVSLWDDIYDTWIHDLNLRPDLYIPKKVDKHDKNKKLDKHDNGKELDPDYRPCFDDEIRPIFLAAGLQRWVVNLNPKGIAAHSDIAKLGPKSDDWRRIFGIDTIRKPVVPDGEHVPAVGDRKRMPLALGDARRPLLSLTRTQYHFLARGFAGRVREARVPLGPGELLDKASLFACLGGRFGPGIDMSYPCRESNMWMRNWSKSGGGPFRVRARALDYTGCSAGQPFLSLGWTPRRRNPFGLEPGDVSKFMAIPWHADYNSCGTHIVRPNKMHPEDGEIVDPNSEPNNQLYWSWPAQRPVAVYVAKDVGGRKTLDEVAQRFSIRGPGTKTEDLDPAKPTAPGNPGNPAEVGRYQKTPRGKQDSDPGILRFLDNWMKIGVVIQATNIDDGGEYEPDHYLEVQSQLADEPSDSVQAWDKGKVPPGRYDA</sequence>
<evidence type="ECO:0000313" key="4">
    <source>
        <dbReference type="EMBL" id="KIG13271.1"/>
    </source>
</evidence>
<reference evidence="4 5" key="1">
    <citation type="submission" date="2014-12" db="EMBL/GenBank/DDBJ databases">
        <title>Genome assembly of Enhygromyxa salina DSM 15201.</title>
        <authorList>
            <person name="Sharma G."/>
            <person name="Subramanian S."/>
        </authorList>
    </citation>
    <scope>NUCLEOTIDE SEQUENCE [LARGE SCALE GENOMIC DNA]</scope>
    <source>
        <strain evidence="4 5">DSM 15201</strain>
    </source>
</reference>
<evidence type="ECO:0000313" key="5">
    <source>
        <dbReference type="Proteomes" id="UP000031599"/>
    </source>
</evidence>
<evidence type="ECO:0000256" key="1">
    <source>
        <dbReference type="SAM" id="MobiDB-lite"/>
    </source>
</evidence>
<feature type="region of interest" description="Disordered" evidence="1">
    <location>
        <begin position="680"/>
        <end position="726"/>
    </location>
</feature>
<protein>
    <submittedName>
        <fullName evidence="4">Lysine-epsilon oxidase</fullName>
    </submittedName>
</protein>
<feature type="region of interest" description="Disordered" evidence="1">
    <location>
        <begin position="763"/>
        <end position="787"/>
    </location>
</feature>
<evidence type="ECO:0000259" key="3">
    <source>
        <dbReference type="Pfam" id="PF18417"/>
    </source>
</evidence>